<protein>
    <submittedName>
        <fullName evidence="1">Uncharacterized protein</fullName>
    </submittedName>
</protein>
<evidence type="ECO:0000313" key="2">
    <source>
        <dbReference type="Proteomes" id="UP000182332"/>
    </source>
</evidence>
<dbReference type="Proteomes" id="UP000182332">
    <property type="component" value="Unassembled WGS sequence"/>
</dbReference>
<dbReference type="RefSeq" id="WP_074891509.1">
    <property type="nucleotide sequence ID" value="NZ_FOHW01000026.1"/>
</dbReference>
<proteinExistence type="predicted"/>
<dbReference type="EMBL" id="FOHW01000026">
    <property type="protein sequence ID" value="SET80487.1"/>
    <property type="molecule type" value="Genomic_DNA"/>
</dbReference>
<sequence length="119" mass="13235">MPLMINAAELKGMVDQIDQAPKAERYPGNRWTDRSAELPPIANNVAHPVASHAPVPDINESRAQHVRALEAVVTCLRNSIIAAEDREPTVSLSHVGQMAAYYEAPEGFFDWIETMRDVR</sequence>
<accession>A0A1I0HCA2</accession>
<name>A0A1I0HCA2_9PSED</name>
<organism evidence="1 2">
    <name type="scientific">Pseudomonas graminis</name>
    <dbReference type="NCBI Taxonomy" id="158627"/>
    <lineage>
        <taxon>Bacteria</taxon>
        <taxon>Pseudomonadati</taxon>
        <taxon>Pseudomonadota</taxon>
        <taxon>Gammaproteobacteria</taxon>
        <taxon>Pseudomonadales</taxon>
        <taxon>Pseudomonadaceae</taxon>
        <taxon>Pseudomonas</taxon>
    </lineage>
</organism>
<evidence type="ECO:0000313" key="1">
    <source>
        <dbReference type="EMBL" id="SET80487.1"/>
    </source>
</evidence>
<reference evidence="1 2" key="1">
    <citation type="submission" date="2016-10" db="EMBL/GenBank/DDBJ databases">
        <authorList>
            <person name="de Groot N.N."/>
        </authorList>
    </citation>
    <scope>NUCLEOTIDE SEQUENCE [LARGE SCALE GENOMIC DNA]</scope>
    <source>
        <strain evidence="1 2">DSM 11363</strain>
    </source>
</reference>
<gene>
    <name evidence="1" type="ORF">SAMN05216197_12625</name>
</gene>
<dbReference type="AlphaFoldDB" id="A0A1I0HCA2"/>